<keyword evidence="8" id="KW-0479">Metal-binding</keyword>
<comment type="similarity">
    <text evidence="3">Belongs to the peptidase M1 family.</text>
</comment>
<dbReference type="InterPro" id="IPR012778">
    <property type="entry name" value="Pept_M1_aminopeptidase"/>
</dbReference>
<dbReference type="InterPro" id="IPR045357">
    <property type="entry name" value="Aminopeptidase_N-like_N"/>
</dbReference>
<evidence type="ECO:0000256" key="11">
    <source>
        <dbReference type="ARBA" id="ARBA00023049"/>
    </source>
</evidence>
<evidence type="ECO:0000259" key="16">
    <source>
        <dbReference type="Pfam" id="PF17900"/>
    </source>
</evidence>
<accession>A0ABY1VRE3</accession>
<dbReference type="InterPro" id="IPR027268">
    <property type="entry name" value="Peptidase_M4/M1_CTD_sf"/>
</dbReference>
<organism evidence="17 18">
    <name type="scientific">Actinomyces bovis</name>
    <dbReference type="NCBI Taxonomy" id="1658"/>
    <lineage>
        <taxon>Bacteria</taxon>
        <taxon>Bacillati</taxon>
        <taxon>Actinomycetota</taxon>
        <taxon>Actinomycetes</taxon>
        <taxon>Actinomycetales</taxon>
        <taxon>Actinomycetaceae</taxon>
        <taxon>Actinomyces</taxon>
    </lineage>
</organism>
<dbReference type="PANTHER" id="PTHR11533">
    <property type="entry name" value="PROTEASE M1 ZINC METALLOPROTEASE"/>
    <property type="match status" value="1"/>
</dbReference>
<evidence type="ECO:0000259" key="14">
    <source>
        <dbReference type="Pfam" id="PF01433"/>
    </source>
</evidence>
<feature type="domain" description="Aminopeptidase N-like N-terminal" evidence="16">
    <location>
        <begin position="50"/>
        <end position="174"/>
    </location>
</feature>
<dbReference type="SUPFAM" id="SSF63737">
    <property type="entry name" value="Leukotriene A4 hydrolase N-terminal domain"/>
    <property type="match status" value="1"/>
</dbReference>
<dbReference type="Pfam" id="PF01433">
    <property type="entry name" value="Peptidase_M1"/>
    <property type="match status" value="1"/>
</dbReference>
<evidence type="ECO:0000313" key="18">
    <source>
        <dbReference type="Proteomes" id="UP000250006"/>
    </source>
</evidence>
<feature type="domain" description="Peptidase M1 membrane alanine aminopeptidase" evidence="14">
    <location>
        <begin position="222"/>
        <end position="435"/>
    </location>
</feature>
<proteinExistence type="inferred from homology"/>
<keyword evidence="7" id="KW-0645">Protease</keyword>
<evidence type="ECO:0000256" key="6">
    <source>
        <dbReference type="ARBA" id="ARBA00022438"/>
    </source>
</evidence>
<sequence>MKVTLDLTQAPQASATCFTVRTELTVTVQTAVPDGAWVDFLGESIAEVLVDGVAQDPDWDGYRVQLPSLQPGQHNITIDAVGHFSNTGQGLHRFQDPVDGATYLYTHFEPADARRAWPCLEQPDLKAPFTLTVTHPQGWTLLSNGVLAAKATAEGAPGMEVTHFASTKPLPSYLTALAAGPWHQVTGEWRSTLRPTDPPVPLSWSCRASLAQHLDAKELLAITATGLDLYDRSYGFPYPWGSYDSVLVPEYNLGAMENPGCVTFNEDHYLFQGPATRAQRGERANVIMHEMCHMWFGDLVTPKWWEDTWLKESFADHQGTWAQAEATEFSDAWVAFAAGRKAWAYEEDARAETTHPIVATVEDIEAARQTFDGITYAKGAAVLKQLVAYAGQEAFTQAARQLFQAHAYGNATLADLMQVLSAATGKDMEAWAQAWLHTCAPSIINNHLEVQDGRIKSLRLTQQCTDPRTDTQVLRPHTLKVGLYSCDGVGALVRTHSLPVTFAAPEVRLSDAVGLPAPDLVTVNDEDLTYAVVRPDAASVQVVLHHLKELKDPLTRAVWWSVLHNLMRDALLHPAWFIAAVLSQADDSTAPATLAKLLQQARLATRYLPTVDRLPALLSLAGAAGEVSGPDAWTLLKAAPAGSDAQLVRARAWVNAAGELWQAKPKEIDQTAKRLRALLVEEGLPGLKVDHELRWSVLTSLARLGRLQEAEIVAQEQADPSAGGVTAALRVRHAAPEAGMKELVFERLLTERSLSNDHLDALLAAFSSDSHLCLTATFTERYLAALPELWAQRGQEVATRLVNGLFPHAGGAVEAELVRSWLGEHRELPRALGHLLHKYLADLKRSLQCQTTSFAD</sequence>
<dbReference type="GO" id="GO:0016285">
    <property type="term" value="F:alanyl aminopeptidase activity"/>
    <property type="evidence" value="ECO:0007669"/>
    <property type="project" value="UniProtKB-EC"/>
</dbReference>
<comment type="cofactor">
    <cofactor evidence="2">
        <name>Zn(2+)</name>
        <dbReference type="ChEBI" id="CHEBI:29105"/>
    </cofactor>
</comment>
<evidence type="ECO:0000256" key="12">
    <source>
        <dbReference type="ARBA" id="ARBA00029811"/>
    </source>
</evidence>
<gene>
    <name evidence="17" type="primary">pepN_2</name>
    <name evidence="17" type="ORF">NCTC11535_01693</name>
</gene>
<evidence type="ECO:0000256" key="2">
    <source>
        <dbReference type="ARBA" id="ARBA00001947"/>
    </source>
</evidence>
<dbReference type="Gene3D" id="2.60.40.1730">
    <property type="entry name" value="tricorn interacting facor f3 domain"/>
    <property type="match status" value="1"/>
</dbReference>
<evidence type="ECO:0000256" key="7">
    <source>
        <dbReference type="ARBA" id="ARBA00022670"/>
    </source>
</evidence>
<dbReference type="PANTHER" id="PTHR11533:SF174">
    <property type="entry name" value="PUROMYCIN-SENSITIVE AMINOPEPTIDASE-RELATED"/>
    <property type="match status" value="1"/>
</dbReference>
<feature type="domain" description="ERAP1-like C-terminal" evidence="15">
    <location>
        <begin position="520"/>
        <end position="844"/>
    </location>
</feature>
<dbReference type="Gene3D" id="1.10.390.10">
    <property type="entry name" value="Neutral Protease Domain 2"/>
    <property type="match status" value="1"/>
</dbReference>
<reference evidence="17 18" key="1">
    <citation type="submission" date="2018-06" db="EMBL/GenBank/DDBJ databases">
        <authorList>
            <consortium name="Pathogen Informatics"/>
            <person name="Doyle S."/>
        </authorList>
    </citation>
    <scope>NUCLEOTIDE SEQUENCE [LARGE SCALE GENOMIC DNA]</scope>
    <source>
        <strain evidence="17 18">NCTC11535</strain>
    </source>
</reference>
<dbReference type="EC" id="3.4.11.2" evidence="4"/>
<evidence type="ECO:0000313" key="17">
    <source>
        <dbReference type="EMBL" id="SPT53997.1"/>
    </source>
</evidence>
<keyword evidence="10" id="KW-0862">Zinc</keyword>
<evidence type="ECO:0000259" key="15">
    <source>
        <dbReference type="Pfam" id="PF11838"/>
    </source>
</evidence>
<dbReference type="InterPro" id="IPR050344">
    <property type="entry name" value="Peptidase_M1_aminopeptidases"/>
</dbReference>
<evidence type="ECO:0000256" key="3">
    <source>
        <dbReference type="ARBA" id="ARBA00010136"/>
    </source>
</evidence>
<evidence type="ECO:0000256" key="1">
    <source>
        <dbReference type="ARBA" id="ARBA00000098"/>
    </source>
</evidence>
<dbReference type="Pfam" id="PF11838">
    <property type="entry name" value="ERAP1_C"/>
    <property type="match status" value="1"/>
</dbReference>
<evidence type="ECO:0000256" key="13">
    <source>
        <dbReference type="ARBA" id="ARBA00031533"/>
    </source>
</evidence>
<dbReference type="InterPro" id="IPR024571">
    <property type="entry name" value="ERAP1-like_C_dom"/>
</dbReference>
<evidence type="ECO:0000256" key="5">
    <source>
        <dbReference type="ARBA" id="ARBA00015611"/>
    </source>
</evidence>
<keyword evidence="9 17" id="KW-0378">Hydrolase</keyword>
<dbReference type="Proteomes" id="UP000250006">
    <property type="component" value="Unassembled WGS sequence"/>
</dbReference>
<dbReference type="InterPro" id="IPR042097">
    <property type="entry name" value="Aminopeptidase_N-like_N_sf"/>
</dbReference>
<dbReference type="Pfam" id="PF17900">
    <property type="entry name" value="Peptidase_M1_N"/>
    <property type="match status" value="1"/>
</dbReference>
<dbReference type="InterPro" id="IPR014782">
    <property type="entry name" value="Peptidase_M1_dom"/>
</dbReference>
<dbReference type="InterPro" id="IPR001930">
    <property type="entry name" value="Peptidase_M1"/>
</dbReference>
<dbReference type="NCBIfam" id="TIGR02412">
    <property type="entry name" value="pepN_strep_liv"/>
    <property type="match status" value="1"/>
</dbReference>
<evidence type="ECO:0000256" key="4">
    <source>
        <dbReference type="ARBA" id="ARBA00012564"/>
    </source>
</evidence>
<dbReference type="CDD" id="cd09602">
    <property type="entry name" value="M1_APN"/>
    <property type="match status" value="1"/>
</dbReference>
<dbReference type="PRINTS" id="PR00756">
    <property type="entry name" value="ALADIPTASE"/>
</dbReference>
<name>A0ABY1VRE3_9ACTO</name>
<keyword evidence="11" id="KW-0482">Metalloprotease</keyword>
<evidence type="ECO:0000256" key="9">
    <source>
        <dbReference type="ARBA" id="ARBA00022801"/>
    </source>
</evidence>
<comment type="catalytic activity">
    <reaction evidence="1">
        <text>Release of an N-terminal amino acid, Xaa-|-Yaa- from a peptide, amide or arylamide. Xaa is preferably Ala, but may be most amino acids including Pro (slow action). When a terminal hydrophobic residue is followed by a prolyl residue, the two may be released as an intact Xaa-Pro dipeptide.</text>
        <dbReference type="EC" id="3.4.11.2"/>
    </reaction>
</comment>
<protein>
    <recommendedName>
        <fullName evidence="5">Aminopeptidase N</fullName>
        <ecNumber evidence="4">3.4.11.2</ecNumber>
    </recommendedName>
    <alternativeName>
        <fullName evidence="12">Alanine aminopeptidase</fullName>
    </alternativeName>
    <alternativeName>
        <fullName evidence="13">Lysyl aminopeptidase</fullName>
    </alternativeName>
</protein>
<keyword evidence="18" id="KW-1185">Reference proteome</keyword>
<evidence type="ECO:0000256" key="10">
    <source>
        <dbReference type="ARBA" id="ARBA00022833"/>
    </source>
</evidence>
<evidence type="ECO:0000256" key="8">
    <source>
        <dbReference type="ARBA" id="ARBA00022723"/>
    </source>
</evidence>
<dbReference type="SUPFAM" id="SSF55486">
    <property type="entry name" value="Metalloproteases ('zincins'), catalytic domain"/>
    <property type="match status" value="1"/>
</dbReference>
<comment type="caution">
    <text evidence="17">The sequence shown here is derived from an EMBL/GenBank/DDBJ whole genome shotgun (WGS) entry which is preliminary data.</text>
</comment>
<dbReference type="EMBL" id="UAPQ01000009">
    <property type="protein sequence ID" value="SPT53997.1"/>
    <property type="molecule type" value="Genomic_DNA"/>
</dbReference>
<keyword evidence="6 17" id="KW-0031">Aminopeptidase</keyword>